<keyword evidence="9" id="KW-0234">DNA repair</keyword>
<evidence type="ECO:0000259" key="15">
    <source>
        <dbReference type="PROSITE" id="PS51198"/>
    </source>
</evidence>
<evidence type="ECO:0000256" key="7">
    <source>
        <dbReference type="ARBA" id="ARBA00022840"/>
    </source>
</evidence>
<keyword evidence="1" id="KW-0540">Nuclease</keyword>
<dbReference type="InterPro" id="IPR038726">
    <property type="entry name" value="PDDEXK_AddAB-type"/>
</dbReference>
<dbReference type="InterPro" id="IPR011604">
    <property type="entry name" value="PDDEXK-like_dom_sf"/>
</dbReference>
<evidence type="ECO:0000256" key="14">
    <source>
        <dbReference type="SAM" id="MobiDB-lite"/>
    </source>
</evidence>
<keyword evidence="7" id="KW-0067">ATP-binding</keyword>
<evidence type="ECO:0000256" key="4">
    <source>
        <dbReference type="ARBA" id="ARBA00022801"/>
    </source>
</evidence>
<keyword evidence="4" id="KW-0378">Hydrolase</keyword>
<dbReference type="PROSITE" id="PS51198">
    <property type="entry name" value="UVRD_HELICASE_ATP_BIND"/>
    <property type="match status" value="1"/>
</dbReference>
<dbReference type="PROSITE" id="PS51217">
    <property type="entry name" value="UVRD_HELICASE_CTER"/>
    <property type="match status" value="1"/>
</dbReference>
<reference evidence="17" key="1">
    <citation type="submission" date="2018-06" db="EMBL/GenBank/DDBJ databases">
        <authorList>
            <person name="Zhirakovskaya E."/>
        </authorList>
    </citation>
    <scope>NUCLEOTIDE SEQUENCE</scope>
</reference>
<feature type="region of interest" description="Disordered" evidence="14">
    <location>
        <begin position="957"/>
        <end position="977"/>
    </location>
</feature>
<keyword evidence="5" id="KW-0347">Helicase</keyword>
<sequence length="1135" mass="129525">MQTTKNLNTSIIIEASAGSGKTYQLVNRLVQLLINGAHPAHIVAITFTRKAAAEMQARLQERLYQLATIDEKELVTALNHTGIKTNKTILSNARCLYESVILSPQTVRCTTFHSFCQEILKRFPFEAEVPPGFELSEKTHLYQQQAWHALMADCQQQPQTSMSKAIAFLFDEFGLNNTRDILNSFLAQRSDWWAWTQTANNPVGYAISQMQERLQVDPNDKPLDVFFNQAELDGSLNQFCLSLDKLKAKTYKTAQGAIGNARNSALGLEERLTHLRMAFLKKDGEPLARKITNEMDKNLGTSNAEAFIQTHLDICQQLEQLDNALNLQKSYQINKQWYIAGETYLSHYQKIKTDLRLLDFTDLEWKTYCLLTKSQHALWVQYKLDARINHLLIDEFQDTNPIQWRLLQPLIEEFSQQQESESSDSRSVLLVGDIKQSIYRFRRAEPKLFPIASAYVEQNFNSSHLPLNASWRSSPAIINFVNKLFTETTLNKAITDFPQHTTMLENLPGNVILLNYPQVDDDTIDKNKPLPFRNPLLQPIKDKDSVNQLEAEIIANKIKILISNHTAVFEKGVSHNIQYKDIIILLRNRTNAVHYEKALHQKGIPFVGSERGTLLDCLEVNDIVMLLNWLITPFNNIALASILRSPLFSVSDETLMQLAQLDSKDKGNSNWFYKIETLVSSKKENTQLNKALQLLKHWQSIATRIPVHDLLDVIYSEADVLAQYRHAYPRHLKARTQSNLTRLIELALEVDSGRYPSLQQFIAHIEQLKNIPSEAPDAPTATNDLNRVQVMTIHASKGLEAPVIFLANADAEGQSKFTYKSIIDWPAEKQTPNIIMLANKSKCRDTVTESLISKDMVAEQREAANVFYVAITRARQYLYISAAKPTKSETDWYSLIKNCYNIPETVQEEQILEQHENNASVQNNQSNITSSPLTSHVDNNLKKPIVLNTVYRDIQKSVSPSSVSRDTKPPLSEQTGSDATTRGIVIHAILENISDNSTLSKTECQNKLGHELSEALWDECWNEASTVINFDAFSFVFPNNNGIKTYNEIPISYLKNNTTVYGIIDRVVVSTNEIYIIDYKTHQTVNKNNIQQHADYYQPQLAHYQQAAQFIWPEHRIQSYLLFTHAKLLYQYQLS</sequence>
<evidence type="ECO:0000256" key="5">
    <source>
        <dbReference type="ARBA" id="ARBA00022806"/>
    </source>
</evidence>
<dbReference type="GO" id="GO:0003677">
    <property type="term" value="F:DNA binding"/>
    <property type="evidence" value="ECO:0007669"/>
    <property type="project" value="UniProtKB-KW"/>
</dbReference>
<evidence type="ECO:0000259" key="16">
    <source>
        <dbReference type="PROSITE" id="PS51217"/>
    </source>
</evidence>
<evidence type="ECO:0000256" key="1">
    <source>
        <dbReference type="ARBA" id="ARBA00022722"/>
    </source>
</evidence>
<evidence type="ECO:0000256" key="10">
    <source>
        <dbReference type="ARBA" id="ARBA00023235"/>
    </source>
</evidence>
<dbReference type="Pfam" id="PF12705">
    <property type="entry name" value="PDDEXK_1"/>
    <property type="match status" value="1"/>
</dbReference>
<dbReference type="SUPFAM" id="SSF52540">
    <property type="entry name" value="P-loop containing nucleoside triphosphate hydrolases"/>
    <property type="match status" value="1"/>
</dbReference>
<dbReference type="Pfam" id="PF13361">
    <property type="entry name" value="UvrD_C"/>
    <property type="match status" value="1"/>
</dbReference>
<dbReference type="InterPro" id="IPR027417">
    <property type="entry name" value="P-loop_NTPase"/>
</dbReference>
<dbReference type="InterPro" id="IPR014016">
    <property type="entry name" value="UvrD-like_ATP-bd"/>
</dbReference>
<keyword evidence="10" id="KW-0413">Isomerase</keyword>
<comment type="catalytic activity">
    <reaction evidence="13">
        <text>ATP + H2O = ADP + phosphate + H(+)</text>
        <dbReference type="Rhea" id="RHEA:13065"/>
        <dbReference type="ChEBI" id="CHEBI:15377"/>
        <dbReference type="ChEBI" id="CHEBI:15378"/>
        <dbReference type="ChEBI" id="CHEBI:30616"/>
        <dbReference type="ChEBI" id="CHEBI:43474"/>
        <dbReference type="ChEBI" id="CHEBI:456216"/>
        <dbReference type="EC" id="5.6.2.4"/>
    </reaction>
</comment>
<dbReference type="InterPro" id="IPR014017">
    <property type="entry name" value="DNA_helicase_UvrD-like_C"/>
</dbReference>
<dbReference type="EMBL" id="UOFT01000035">
    <property type="protein sequence ID" value="VAW94009.1"/>
    <property type="molecule type" value="Genomic_DNA"/>
</dbReference>
<dbReference type="GO" id="GO:0043138">
    <property type="term" value="F:3'-5' DNA helicase activity"/>
    <property type="evidence" value="ECO:0007669"/>
    <property type="project" value="UniProtKB-EC"/>
</dbReference>
<dbReference type="Gene3D" id="1.10.486.10">
    <property type="entry name" value="PCRA, domain 4"/>
    <property type="match status" value="1"/>
</dbReference>
<feature type="domain" description="UvrD-like helicase C-terminal" evidence="16">
    <location>
        <begin position="509"/>
        <end position="798"/>
    </location>
</feature>
<evidence type="ECO:0000256" key="2">
    <source>
        <dbReference type="ARBA" id="ARBA00022741"/>
    </source>
</evidence>
<evidence type="ECO:0000256" key="12">
    <source>
        <dbReference type="ARBA" id="ARBA00034808"/>
    </source>
</evidence>
<dbReference type="GO" id="GO:0004527">
    <property type="term" value="F:exonuclease activity"/>
    <property type="evidence" value="ECO:0007669"/>
    <property type="project" value="UniProtKB-KW"/>
</dbReference>
<evidence type="ECO:0000256" key="9">
    <source>
        <dbReference type="ARBA" id="ARBA00023204"/>
    </source>
</evidence>
<proteinExistence type="predicted"/>
<dbReference type="GO" id="GO:0000725">
    <property type="term" value="P:recombinational repair"/>
    <property type="evidence" value="ECO:0007669"/>
    <property type="project" value="TreeGrafter"/>
</dbReference>
<keyword evidence="8" id="KW-0238">DNA-binding</keyword>
<dbReference type="GO" id="GO:0005829">
    <property type="term" value="C:cytosol"/>
    <property type="evidence" value="ECO:0007669"/>
    <property type="project" value="TreeGrafter"/>
</dbReference>
<evidence type="ECO:0000256" key="3">
    <source>
        <dbReference type="ARBA" id="ARBA00022763"/>
    </source>
</evidence>
<dbReference type="EC" id="5.6.2.4" evidence="12"/>
<dbReference type="AlphaFoldDB" id="A0A3B1A733"/>
<dbReference type="Gene3D" id="3.40.50.300">
    <property type="entry name" value="P-loop containing nucleotide triphosphate hydrolases"/>
    <property type="match status" value="3"/>
</dbReference>
<dbReference type="InterPro" id="IPR000212">
    <property type="entry name" value="DNA_helicase_UvrD/REP"/>
</dbReference>
<keyword evidence="3" id="KW-0227">DNA damage</keyword>
<evidence type="ECO:0000256" key="8">
    <source>
        <dbReference type="ARBA" id="ARBA00023125"/>
    </source>
</evidence>
<name>A0A3B1A733_9ZZZZ</name>
<evidence type="ECO:0000256" key="11">
    <source>
        <dbReference type="ARBA" id="ARBA00034617"/>
    </source>
</evidence>
<accession>A0A3B1A733</accession>
<organism evidence="17">
    <name type="scientific">hydrothermal vent metagenome</name>
    <dbReference type="NCBI Taxonomy" id="652676"/>
    <lineage>
        <taxon>unclassified sequences</taxon>
        <taxon>metagenomes</taxon>
        <taxon>ecological metagenomes</taxon>
    </lineage>
</organism>
<keyword evidence="6" id="KW-0269">Exonuclease</keyword>
<protein>
    <recommendedName>
        <fullName evidence="12">DNA 3'-5' helicase</fullName>
        <ecNumber evidence="12">5.6.2.4</ecNumber>
    </recommendedName>
</protein>
<dbReference type="GO" id="GO:0005524">
    <property type="term" value="F:ATP binding"/>
    <property type="evidence" value="ECO:0007669"/>
    <property type="project" value="UniProtKB-KW"/>
</dbReference>
<dbReference type="Pfam" id="PF00580">
    <property type="entry name" value="UvrD-helicase"/>
    <property type="match status" value="1"/>
</dbReference>
<feature type="domain" description="UvrD-like helicase ATP-binding" evidence="15">
    <location>
        <begin position="1"/>
        <end position="474"/>
    </location>
</feature>
<evidence type="ECO:0000313" key="17">
    <source>
        <dbReference type="EMBL" id="VAW94009.1"/>
    </source>
</evidence>
<dbReference type="PANTHER" id="PTHR11070">
    <property type="entry name" value="UVRD / RECB / PCRA DNA HELICASE FAMILY MEMBER"/>
    <property type="match status" value="1"/>
</dbReference>
<comment type="catalytic activity">
    <reaction evidence="11">
        <text>Couples ATP hydrolysis with the unwinding of duplex DNA by translocating in the 3'-5' direction.</text>
        <dbReference type="EC" id="5.6.2.4"/>
    </reaction>
</comment>
<gene>
    <name evidence="17" type="ORF">MNBD_GAMMA23-1111</name>
</gene>
<dbReference type="SUPFAM" id="SSF52980">
    <property type="entry name" value="Restriction endonuclease-like"/>
    <property type="match status" value="1"/>
</dbReference>
<keyword evidence="2" id="KW-0547">Nucleotide-binding</keyword>
<evidence type="ECO:0000256" key="13">
    <source>
        <dbReference type="ARBA" id="ARBA00048988"/>
    </source>
</evidence>
<dbReference type="InterPro" id="IPR011335">
    <property type="entry name" value="Restrct_endonuc-II-like"/>
</dbReference>
<dbReference type="PANTHER" id="PTHR11070:SF67">
    <property type="entry name" value="DNA 3'-5' HELICASE"/>
    <property type="match status" value="1"/>
</dbReference>
<dbReference type="Gene3D" id="3.30.160.800">
    <property type="match status" value="1"/>
</dbReference>
<dbReference type="Gene3D" id="3.90.320.10">
    <property type="match status" value="1"/>
</dbReference>
<evidence type="ECO:0000256" key="6">
    <source>
        <dbReference type="ARBA" id="ARBA00022839"/>
    </source>
</evidence>